<dbReference type="Ensembl" id="ENSOKIT00005023677.1">
    <property type="protein sequence ID" value="ENSOKIP00005022288.1"/>
    <property type="gene ID" value="ENSOKIG00005009793.1"/>
</dbReference>
<dbReference type="Proteomes" id="UP000694557">
    <property type="component" value="Unassembled WGS sequence"/>
</dbReference>
<reference evidence="2" key="2">
    <citation type="submission" date="2025-09" db="UniProtKB">
        <authorList>
            <consortium name="Ensembl"/>
        </authorList>
    </citation>
    <scope>IDENTIFICATION</scope>
</reference>
<evidence type="ECO:0000313" key="2">
    <source>
        <dbReference type="Ensembl" id="ENSOKIP00005022288.1"/>
    </source>
</evidence>
<accession>A0A8C7DPI4</accession>
<dbReference type="PANTHER" id="PTHR31493">
    <property type="entry name" value="NAZO FAMILY MEMBER"/>
    <property type="match status" value="1"/>
</dbReference>
<evidence type="ECO:0000313" key="3">
    <source>
        <dbReference type="Proteomes" id="UP000694557"/>
    </source>
</evidence>
<comment type="similarity">
    <text evidence="1">Belongs to the C19orf12 family.</text>
</comment>
<evidence type="ECO:0000256" key="1">
    <source>
        <dbReference type="ARBA" id="ARBA00029457"/>
    </source>
</evidence>
<dbReference type="PANTHER" id="PTHR31493:SF1">
    <property type="entry name" value="PROTEIN C19ORF12"/>
    <property type="match status" value="1"/>
</dbReference>
<sequence length="247" mass="26747">MTIMPGCPTEIYVLGYVCFIVHLKTTANRFNRMWACPKTNVPSFTAVIVFTNTHDTQTLTHHRSARSDGRDSPPMCTLDYFHVGQRESPSCVMVTTMSLCKGRAATMAPRMDDVMQLCCDLSANQQIKAAVKNSGKGSAVAGGTAFLGGLLGGPPGIAVGGALGGLLGWWMTSGQFRPLPQIIMELPPHQQQRLYADIMAVLGSLDWTDLAQLTALVVGNATLQQQVTAALLRYITKELRAEVRYGD</sequence>
<dbReference type="AlphaFoldDB" id="A0A8C7DPI4"/>
<dbReference type="InterPro" id="IPR033369">
    <property type="entry name" value="C19orf12"/>
</dbReference>
<protein>
    <submittedName>
        <fullName evidence="2">Chromosome 19 open reading frame 12</fullName>
    </submittedName>
</protein>
<proteinExistence type="inferred from homology"/>
<dbReference type="GeneTree" id="ENSGT00390000009077"/>
<keyword evidence="3" id="KW-1185">Reference proteome</keyword>
<name>A0A8C7DPI4_ONCKI</name>
<organism evidence="2 3">
    <name type="scientific">Oncorhynchus kisutch</name>
    <name type="common">Coho salmon</name>
    <name type="synonym">Salmo kisutch</name>
    <dbReference type="NCBI Taxonomy" id="8019"/>
    <lineage>
        <taxon>Eukaryota</taxon>
        <taxon>Metazoa</taxon>
        <taxon>Chordata</taxon>
        <taxon>Craniata</taxon>
        <taxon>Vertebrata</taxon>
        <taxon>Euteleostomi</taxon>
        <taxon>Actinopterygii</taxon>
        <taxon>Neopterygii</taxon>
        <taxon>Teleostei</taxon>
        <taxon>Protacanthopterygii</taxon>
        <taxon>Salmoniformes</taxon>
        <taxon>Salmonidae</taxon>
        <taxon>Salmoninae</taxon>
        <taxon>Oncorhynchus</taxon>
    </lineage>
</organism>
<dbReference type="Pfam" id="PF20721">
    <property type="entry name" value="C19orf12"/>
    <property type="match status" value="1"/>
</dbReference>
<reference evidence="2" key="1">
    <citation type="submission" date="2025-08" db="UniProtKB">
        <authorList>
            <consortium name="Ensembl"/>
        </authorList>
    </citation>
    <scope>IDENTIFICATION</scope>
</reference>
<gene>
    <name evidence="2" type="primary">C19orf12</name>
</gene>